<feature type="coiled-coil region" evidence="1">
    <location>
        <begin position="75"/>
        <end position="109"/>
    </location>
</feature>
<evidence type="ECO:0000313" key="2">
    <source>
        <dbReference type="EMBL" id="SJK86415.1"/>
    </source>
</evidence>
<dbReference type="GeneID" id="24425049"/>
<dbReference type="KEGG" id="bmic:BMR1_03g02040"/>
<name>A0A1R4ABU8_BABMR</name>
<reference evidence="2 3" key="1">
    <citation type="journal article" date="2012" name="Nucleic Acids Res.">
        <title>Sequencing of the smallest Apicomplexan genome from the human pathogen Babesia microti.</title>
        <authorList>
            <person name="Cornillot E."/>
            <person name="Hadj-Kaddour K."/>
            <person name="Dassouli A."/>
            <person name="Noel B."/>
            <person name="Ranwez V."/>
            <person name="Vacherie B."/>
            <person name="Augagneur Y."/>
            <person name="Bres V."/>
            <person name="Duclos A."/>
            <person name="Randazzo S."/>
            <person name="Carcy B."/>
            <person name="Debierre-Grockiego F."/>
            <person name="Delbecq S."/>
            <person name="Moubri-Menage K."/>
            <person name="Shams-Eldin H."/>
            <person name="Usmani-Brown S."/>
            <person name="Bringaud F."/>
            <person name="Wincker P."/>
            <person name="Vivares C.P."/>
            <person name="Schwarz R.T."/>
            <person name="Schetters T.P."/>
            <person name="Krause P.J."/>
            <person name="Gorenflot A."/>
            <person name="Berry V."/>
            <person name="Barbe V."/>
            <person name="Ben Mamoun C."/>
        </authorList>
    </citation>
    <scope>NUCLEOTIDE SEQUENCE [LARGE SCALE GENOMIC DNA]</scope>
    <source>
        <strain evidence="2 3">RI</strain>
    </source>
</reference>
<dbReference type="RefSeq" id="XP_021338576.1">
    <property type="nucleotide sequence ID" value="XM_021482007.1"/>
</dbReference>
<proteinExistence type="predicted"/>
<reference evidence="2 3" key="3">
    <citation type="journal article" date="2016" name="Sci. Rep.">
        <title>Genome-wide diversity and gene expression profiling of Babesia microti isolates identify polymorphic genes that mediate host-pathogen interactions.</title>
        <authorList>
            <person name="Silva J.C."/>
            <person name="Cornillot E."/>
            <person name="McCracken C."/>
            <person name="Usmani-Brown S."/>
            <person name="Dwivedi A."/>
            <person name="Ifeonu O.O."/>
            <person name="Crabtree J."/>
            <person name="Gotia H.T."/>
            <person name="Virji A.Z."/>
            <person name="Reynes C."/>
            <person name="Colinge J."/>
            <person name="Kumar V."/>
            <person name="Lawres L."/>
            <person name="Pazzi J.E."/>
            <person name="Pablo J.V."/>
            <person name="Hung C."/>
            <person name="Brancato J."/>
            <person name="Kumari P."/>
            <person name="Orvis J."/>
            <person name="Tretina K."/>
            <person name="Chibucos M."/>
            <person name="Ott S."/>
            <person name="Sadzewicz L."/>
            <person name="Sengamalay N."/>
            <person name="Shetty A.C."/>
            <person name="Su Q."/>
            <person name="Tallon L."/>
            <person name="Fraser C.M."/>
            <person name="Frutos R."/>
            <person name="Molina D.M."/>
            <person name="Krause P.J."/>
            <person name="Ben Mamoun C."/>
        </authorList>
    </citation>
    <scope>NUCLEOTIDE SEQUENCE [LARGE SCALE GENOMIC DNA]</scope>
    <source>
        <strain evidence="2 3">RI</strain>
    </source>
</reference>
<reference evidence="2 3" key="2">
    <citation type="journal article" date="2013" name="PLoS ONE">
        <title>Whole genome mapping and re-organization of the nuclear and mitochondrial genomes of Babesia microti isolates.</title>
        <authorList>
            <person name="Cornillot E."/>
            <person name="Dassouli A."/>
            <person name="Garg A."/>
            <person name="Pachikara N."/>
            <person name="Randazzo S."/>
            <person name="Depoix D."/>
            <person name="Carcy B."/>
            <person name="Delbecq S."/>
            <person name="Frutos R."/>
            <person name="Silva J.C."/>
            <person name="Sutton R."/>
            <person name="Krause P.J."/>
            <person name="Mamoun C.B."/>
        </authorList>
    </citation>
    <scope>NUCLEOTIDE SEQUENCE [LARGE SCALE GENOMIC DNA]</scope>
    <source>
        <strain evidence="2 3">RI</strain>
    </source>
</reference>
<keyword evidence="3" id="KW-1185">Reference proteome</keyword>
<accession>A0A1R4ABU8</accession>
<organism evidence="2 3">
    <name type="scientific">Babesia microti (strain RI)</name>
    <dbReference type="NCBI Taxonomy" id="1133968"/>
    <lineage>
        <taxon>Eukaryota</taxon>
        <taxon>Sar</taxon>
        <taxon>Alveolata</taxon>
        <taxon>Apicomplexa</taxon>
        <taxon>Aconoidasida</taxon>
        <taxon>Piroplasmida</taxon>
        <taxon>Babesiidae</taxon>
        <taxon>Babesia</taxon>
    </lineage>
</organism>
<dbReference type="Proteomes" id="UP000002899">
    <property type="component" value="Chromosome III"/>
</dbReference>
<keyword evidence="1" id="KW-0175">Coiled coil</keyword>
<evidence type="ECO:0000256" key="1">
    <source>
        <dbReference type="SAM" id="Coils"/>
    </source>
</evidence>
<protein>
    <submittedName>
        <fullName evidence="2">Uncharacterized protein</fullName>
    </submittedName>
</protein>
<dbReference type="VEuPathDB" id="PiroplasmaDB:BMR1_03g02040"/>
<gene>
    <name evidence="2" type="ORF">BMR1_03g02040</name>
</gene>
<evidence type="ECO:0000313" key="3">
    <source>
        <dbReference type="Proteomes" id="UP000002899"/>
    </source>
</evidence>
<sequence>MDGFEFDVLDEISHSFEQLALEKIDSATFDDNVTKLKELTSKATTVLSDIKNEVSLINASKEYNQHVLSKIDVVRENERKEYNELLLVLKDERQRYNELKSRLIELENKYKSSCPDHTLMTKVLREQMQWQTALESTLLETSKLKHEYKLAKQKIFELQQENIIKIEHSRMFYEFLKAALKIAVLEVTPSRSTLVIAPLEKEDKWMLIDTDSASRDSLWRLLAER</sequence>
<dbReference type="EMBL" id="LN871598">
    <property type="protein sequence ID" value="SJK86415.1"/>
    <property type="molecule type" value="Genomic_DNA"/>
</dbReference>
<dbReference type="AlphaFoldDB" id="A0A1R4ABU8"/>